<comment type="similarity">
    <text evidence="1">Belongs to the 'phage' integrase family.</text>
</comment>
<keyword evidence="2" id="KW-0229">DNA integration</keyword>
<dbReference type="InterPro" id="IPR038488">
    <property type="entry name" value="Integrase_DNA-bd_sf"/>
</dbReference>
<organism evidence="9 10">
    <name type="scientific">Azospirillum oleiclasticum</name>
    <dbReference type="NCBI Taxonomy" id="2735135"/>
    <lineage>
        <taxon>Bacteria</taxon>
        <taxon>Pseudomonadati</taxon>
        <taxon>Pseudomonadota</taxon>
        <taxon>Alphaproteobacteria</taxon>
        <taxon>Rhodospirillales</taxon>
        <taxon>Azospirillaceae</taxon>
        <taxon>Azospirillum</taxon>
    </lineage>
</organism>
<dbReference type="PROSITE" id="PS51898">
    <property type="entry name" value="TYR_RECOMBINASE"/>
    <property type="match status" value="1"/>
</dbReference>
<reference evidence="9 10" key="1">
    <citation type="submission" date="2020-05" db="EMBL/GenBank/DDBJ databases">
        <title>Azospirillum oleiclasticum sp. nov, a nitrogen-fixing and heavy crude oil-emulsifying bacterium isolated from the crude oil of Yumen Oilfield.</title>
        <authorList>
            <person name="Wu D."/>
            <person name="Cai M."/>
            <person name="Zhang X."/>
        </authorList>
    </citation>
    <scope>NUCLEOTIDE SEQUENCE [LARGE SCALE GENOMIC DNA]</scope>
    <source>
        <strain evidence="9 10">ROY-1-1-2</strain>
    </source>
</reference>
<proteinExistence type="inferred from homology"/>
<dbReference type="PANTHER" id="PTHR30629">
    <property type="entry name" value="PROPHAGE INTEGRASE"/>
    <property type="match status" value="1"/>
</dbReference>
<dbReference type="RefSeq" id="WP_180280097.1">
    <property type="nucleotide sequence ID" value="NZ_JABFDB010000001.1"/>
</dbReference>
<gene>
    <name evidence="9" type="ORF">HND93_01370</name>
</gene>
<dbReference type="Gene3D" id="1.10.443.10">
    <property type="entry name" value="Intergrase catalytic core"/>
    <property type="match status" value="1"/>
</dbReference>
<feature type="domain" description="Core-binding (CB)" evidence="8">
    <location>
        <begin position="99"/>
        <end position="178"/>
    </location>
</feature>
<dbReference type="Gene3D" id="3.30.160.390">
    <property type="entry name" value="Integrase, DNA-binding domain"/>
    <property type="match status" value="1"/>
</dbReference>
<dbReference type="Gene3D" id="1.10.150.130">
    <property type="match status" value="1"/>
</dbReference>
<evidence type="ECO:0000256" key="5">
    <source>
        <dbReference type="PROSITE-ProRule" id="PRU01248"/>
    </source>
</evidence>
<evidence type="ECO:0000256" key="6">
    <source>
        <dbReference type="SAM" id="MobiDB-lite"/>
    </source>
</evidence>
<dbReference type="InterPro" id="IPR010998">
    <property type="entry name" value="Integrase_recombinase_N"/>
</dbReference>
<dbReference type="InterPro" id="IPR025166">
    <property type="entry name" value="Integrase_DNA_bind_dom"/>
</dbReference>
<dbReference type="CDD" id="cd00801">
    <property type="entry name" value="INT_P4_C"/>
    <property type="match status" value="1"/>
</dbReference>
<evidence type="ECO:0000256" key="3">
    <source>
        <dbReference type="ARBA" id="ARBA00023125"/>
    </source>
</evidence>
<dbReference type="Proteomes" id="UP000584642">
    <property type="component" value="Unassembled WGS sequence"/>
</dbReference>
<keyword evidence="4" id="KW-0233">DNA recombination</keyword>
<accession>A0ABX2T210</accession>
<evidence type="ECO:0000313" key="10">
    <source>
        <dbReference type="Proteomes" id="UP000584642"/>
    </source>
</evidence>
<dbReference type="Pfam" id="PF13356">
    <property type="entry name" value="Arm-DNA-bind_3"/>
    <property type="match status" value="1"/>
</dbReference>
<dbReference type="InterPro" id="IPR002104">
    <property type="entry name" value="Integrase_catalytic"/>
</dbReference>
<evidence type="ECO:0000259" key="8">
    <source>
        <dbReference type="PROSITE" id="PS51900"/>
    </source>
</evidence>
<dbReference type="InterPro" id="IPR053876">
    <property type="entry name" value="Phage_int_M"/>
</dbReference>
<evidence type="ECO:0000256" key="2">
    <source>
        <dbReference type="ARBA" id="ARBA00022908"/>
    </source>
</evidence>
<dbReference type="InterPro" id="IPR050808">
    <property type="entry name" value="Phage_Integrase"/>
</dbReference>
<keyword evidence="10" id="KW-1185">Reference proteome</keyword>
<feature type="region of interest" description="Disordered" evidence="6">
    <location>
        <begin position="71"/>
        <end position="91"/>
    </location>
</feature>
<dbReference type="Pfam" id="PF22022">
    <property type="entry name" value="Phage_int_M"/>
    <property type="match status" value="1"/>
</dbReference>
<dbReference type="PROSITE" id="PS51900">
    <property type="entry name" value="CB"/>
    <property type="match status" value="1"/>
</dbReference>
<dbReference type="InterPro" id="IPR011010">
    <property type="entry name" value="DNA_brk_join_enz"/>
</dbReference>
<name>A0ABX2T210_9PROT</name>
<comment type="caution">
    <text evidence="9">The sequence shown here is derived from an EMBL/GenBank/DDBJ whole genome shotgun (WGS) entry which is preliminary data.</text>
</comment>
<protein>
    <submittedName>
        <fullName evidence="9">Tyrosine-type recombinase/integrase</fullName>
    </submittedName>
</protein>
<sequence length="409" mass="44769">MPALPPTDVQIRALKPDPEKAQTEYRDSRVPGLSLIIGATTRTWSLTYTTAAGQRRRVSLGRYPETGLADARRAAETVRSDARKGADPQAAKRTYRASPTVGDTIDQYLSAYASRKVTCNMDALALRQDVAPILGDRKLVDITRRDVQAVLRRALDRGAPIMANRTLEIVRKMLAWSVDQGWIEVNPAAGIAKPAVEKPRARALTDAELKALWGTLGRISPQSGAAFKLLLLTGQREMEVVGARWSEIDFAAGVWTLPADAPGRSKRGAPHVVPLSESVVDILGALHEATGTTATVFRGKRRGDKGGLPTRSMVANAKVKLDELLPGWPGWRVHDLRRTVRTGLSRINVPPHVAELVIGHAAGGLVKVYDRHDYLAEKREALSRWADHLLRVVGDIDDTETTNVVTLRR</sequence>
<dbReference type="InterPro" id="IPR044068">
    <property type="entry name" value="CB"/>
</dbReference>
<keyword evidence="3 5" id="KW-0238">DNA-binding</keyword>
<evidence type="ECO:0000259" key="7">
    <source>
        <dbReference type="PROSITE" id="PS51898"/>
    </source>
</evidence>
<evidence type="ECO:0000256" key="4">
    <source>
        <dbReference type="ARBA" id="ARBA00023172"/>
    </source>
</evidence>
<dbReference type="InterPro" id="IPR013762">
    <property type="entry name" value="Integrase-like_cat_sf"/>
</dbReference>
<dbReference type="Pfam" id="PF00589">
    <property type="entry name" value="Phage_integrase"/>
    <property type="match status" value="1"/>
</dbReference>
<dbReference type="PANTHER" id="PTHR30629:SF2">
    <property type="entry name" value="PROPHAGE INTEGRASE INTS-RELATED"/>
    <property type="match status" value="1"/>
</dbReference>
<dbReference type="SUPFAM" id="SSF56349">
    <property type="entry name" value="DNA breaking-rejoining enzymes"/>
    <property type="match status" value="1"/>
</dbReference>
<dbReference type="EMBL" id="JABFDB010000001">
    <property type="protein sequence ID" value="NYZ18345.1"/>
    <property type="molecule type" value="Genomic_DNA"/>
</dbReference>
<feature type="domain" description="Tyr recombinase" evidence="7">
    <location>
        <begin position="199"/>
        <end position="383"/>
    </location>
</feature>
<feature type="compositionally biased region" description="Basic and acidic residues" evidence="6">
    <location>
        <begin position="71"/>
        <end position="86"/>
    </location>
</feature>
<evidence type="ECO:0000256" key="1">
    <source>
        <dbReference type="ARBA" id="ARBA00008857"/>
    </source>
</evidence>
<evidence type="ECO:0000313" key="9">
    <source>
        <dbReference type="EMBL" id="NYZ18345.1"/>
    </source>
</evidence>